<reference evidence="5 6" key="1">
    <citation type="journal article" date="2016" name="Nat. Commun.">
        <title>Thousands of microbial genomes shed light on interconnected biogeochemical processes in an aquifer system.</title>
        <authorList>
            <person name="Anantharaman K."/>
            <person name="Brown C.T."/>
            <person name="Hug L.A."/>
            <person name="Sharon I."/>
            <person name="Castelle C.J."/>
            <person name="Probst A.J."/>
            <person name="Thomas B.C."/>
            <person name="Singh A."/>
            <person name="Wilkins M.J."/>
            <person name="Karaoz U."/>
            <person name="Brodie E.L."/>
            <person name="Williams K.H."/>
            <person name="Hubbard S.S."/>
            <person name="Banfield J.F."/>
        </authorList>
    </citation>
    <scope>NUCLEOTIDE SEQUENCE [LARGE SCALE GENOMIC DNA]</scope>
</reference>
<evidence type="ECO:0000256" key="2">
    <source>
        <dbReference type="ARBA" id="ARBA00022980"/>
    </source>
</evidence>
<comment type="subunit">
    <text evidence="4">Part of the 50S ribosomal subunit. Contacts protein L29, and trigger factor when it is bound to the ribosome.</text>
</comment>
<evidence type="ECO:0000256" key="4">
    <source>
        <dbReference type="HAMAP-Rule" id="MF_01369"/>
    </source>
</evidence>
<sequence length="100" mass="11450">MEYKKILKSPVMTEKSKSLTDTGNKYTFKVVSGATKGQVKKIVEDLYKVKVVGINSVSVKGKTKRSWSGKRKEYQRKDYKKVVVQLSEKDTIKIFDEGKK</sequence>
<protein>
    <recommendedName>
        <fullName evidence="4">Large ribosomal subunit protein uL23</fullName>
    </recommendedName>
</protein>
<dbReference type="Pfam" id="PF00276">
    <property type="entry name" value="Ribosomal_L23"/>
    <property type="match status" value="1"/>
</dbReference>
<organism evidence="5 6">
    <name type="scientific">candidate division WWE3 bacterium RIFCSPLOWO2_01_FULL_39_13</name>
    <dbReference type="NCBI Taxonomy" id="1802624"/>
    <lineage>
        <taxon>Bacteria</taxon>
        <taxon>Katanobacteria</taxon>
    </lineage>
</organism>
<dbReference type="GO" id="GO:1990904">
    <property type="term" value="C:ribonucleoprotein complex"/>
    <property type="evidence" value="ECO:0007669"/>
    <property type="project" value="UniProtKB-KW"/>
</dbReference>
<evidence type="ECO:0000256" key="1">
    <source>
        <dbReference type="ARBA" id="ARBA00006700"/>
    </source>
</evidence>
<evidence type="ECO:0000313" key="5">
    <source>
        <dbReference type="EMBL" id="OGC52175.1"/>
    </source>
</evidence>
<keyword evidence="2 4" id="KW-0689">Ribosomal protein</keyword>
<evidence type="ECO:0000256" key="3">
    <source>
        <dbReference type="ARBA" id="ARBA00023274"/>
    </source>
</evidence>
<dbReference type="GO" id="GO:0005840">
    <property type="term" value="C:ribosome"/>
    <property type="evidence" value="ECO:0007669"/>
    <property type="project" value="UniProtKB-KW"/>
</dbReference>
<gene>
    <name evidence="4" type="primary">rplW</name>
    <name evidence="5" type="ORF">A2982_01660</name>
</gene>
<comment type="caution">
    <text evidence="5">The sequence shown here is derived from an EMBL/GenBank/DDBJ whole genome shotgun (WGS) entry which is preliminary data.</text>
</comment>
<dbReference type="EMBL" id="MEVH01000005">
    <property type="protein sequence ID" value="OGC52175.1"/>
    <property type="molecule type" value="Genomic_DNA"/>
</dbReference>
<dbReference type="InterPro" id="IPR012677">
    <property type="entry name" value="Nucleotide-bd_a/b_plait_sf"/>
</dbReference>
<dbReference type="HAMAP" id="MF_01369_B">
    <property type="entry name" value="Ribosomal_uL23_B"/>
    <property type="match status" value="1"/>
</dbReference>
<keyword evidence="4" id="KW-0694">RNA-binding</keyword>
<dbReference type="InterPro" id="IPR013025">
    <property type="entry name" value="Ribosomal_uL23-like"/>
</dbReference>
<proteinExistence type="inferred from homology"/>
<keyword evidence="4" id="KW-0699">rRNA-binding</keyword>
<dbReference type="AlphaFoldDB" id="A0A1F4V4N9"/>
<evidence type="ECO:0000313" key="6">
    <source>
        <dbReference type="Proteomes" id="UP000178771"/>
    </source>
</evidence>
<name>A0A1F4V4N9_UNCKA</name>
<dbReference type="GO" id="GO:0006412">
    <property type="term" value="P:translation"/>
    <property type="evidence" value="ECO:0007669"/>
    <property type="project" value="UniProtKB-UniRule"/>
</dbReference>
<comment type="similarity">
    <text evidence="1 4">Belongs to the universal ribosomal protein uL23 family.</text>
</comment>
<dbReference type="GO" id="GO:0019843">
    <property type="term" value="F:rRNA binding"/>
    <property type="evidence" value="ECO:0007669"/>
    <property type="project" value="UniProtKB-UniRule"/>
</dbReference>
<comment type="function">
    <text evidence="4">One of the early assembly proteins it binds 23S rRNA. One of the proteins that surrounds the polypeptide exit tunnel on the outside of the ribosome. Forms the main docking site for trigger factor binding to the ribosome.</text>
</comment>
<keyword evidence="3 4" id="KW-0687">Ribonucleoprotein</keyword>
<dbReference type="SUPFAM" id="SSF54189">
    <property type="entry name" value="Ribosomal proteins S24e, L23 and L15e"/>
    <property type="match status" value="1"/>
</dbReference>
<dbReference type="InterPro" id="IPR012678">
    <property type="entry name" value="Ribosomal_uL23/eL15/eS24_sf"/>
</dbReference>
<accession>A0A1F4V4N9</accession>
<dbReference type="PANTHER" id="PTHR11620">
    <property type="entry name" value="60S RIBOSOMAL PROTEIN L23A"/>
    <property type="match status" value="1"/>
</dbReference>
<dbReference type="GO" id="GO:0003735">
    <property type="term" value="F:structural constituent of ribosome"/>
    <property type="evidence" value="ECO:0007669"/>
    <property type="project" value="InterPro"/>
</dbReference>
<dbReference type="Proteomes" id="UP000178771">
    <property type="component" value="Unassembled WGS sequence"/>
</dbReference>
<dbReference type="STRING" id="1802624.A2982_01660"/>
<dbReference type="Gene3D" id="3.30.70.330">
    <property type="match status" value="1"/>
</dbReference>